<proteinExistence type="predicted"/>
<dbReference type="RefSeq" id="WP_223644404.1">
    <property type="nucleotide sequence ID" value="NZ_JAIQBX010000004.1"/>
</dbReference>
<dbReference type="AlphaFoldDB" id="A0A953NCC4"/>
<dbReference type="SUPFAM" id="SSF54909">
    <property type="entry name" value="Dimeric alpha+beta barrel"/>
    <property type="match status" value="1"/>
</dbReference>
<comment type="caution">
    <text evidence="1">The sequence shown here is derived from an EMBL/GenBank/DDBJ whole genome shotgun (WGS) entry which is preliminary data.</text>
</comment>
<dbReference type="InterPro" id="IPR011008">
    <property type="entry name" value="Dimeric_a/b-barrel"/>
</dbReference>
<dbReference type="EMBL" id="JAIQBY010000003">
    <property type="protein sequence ID" value="MBZ4195261.1"/>
    <property type="molecule type" value="Genomic_DNA"/>
</dbReference>
<evidence type="ECO:0000313" key="2">
    <source>
        <dbReference type="Proteomes" id="UP000772186"/>
    </source>
</evidence>
<accession>A0A953NCC4</accession>
<name>A0A953NCC4_9MOLU</name>
<dbReference type="Proteomes" id="UP000772186">
    <property type="component" value="Unassembled WGS sequence"/>
</dbReference>
<sequence>MIYIIYTEIVLKNEHKDDFIYFMKKWVDMIKKQPLNLSFDLCWKNEKTIIVVQRWSNQNAYNSFIKSEFGKKISSELESFVEYTSRVEKLNTTL</sequence>
<evidence type="ECO:0008006" key="3">
    <source>
        <dbReference type="Google" id="ProtNLM"/>
    </source>
</evidence>
<keyword evidence="2" id="KW-1185">Reference proteome</keyword>
<protein>
    <recommendedName>
        <fullName evidence="3">ABM domain-containing protein</fullName>
    </recommendedName>
</protein>
<evidence type="ECO:0000313" key="1">
    <source>
        <dbReference type="EMBL" id="MBZ4195261.1"/>
    </source>
</evidence>
<gene>
    <name evidence="1" type="ORF">LAD73_00795</name>
</gene>
<organism evidence="1 2">
    <name type="scientific">Mycoplasma tauri</name>
    <dbReference type="NCBI Taxonomy" id="547987"/>
    <lineage>
        <taxon>Bacteria</taxon>
        <taxon>Bacillati</taxon>
        <taxon>Mycoplasmatota</taxon>
        <taxon>Mollicutes</taxon>
        <taxon>Mycoplasmataceae</taxon>
        <taxon>Mycoplasma</taxon>
    </lineage>
</organism>
<reference evidence="1 2" key="1">
    <citation type="submission" date="2021-09" db="EMBL/GenBank/DDBJ databases">
        <title>WGS of Mycoplasma sp. Zaradi2 strains.</title>
        <authorList>
            <person name="Spergser J."/>
        </authorList>
    </citation>
    <scope>NUCLEOTIDE SEQUENCE [LARGE SCALE GENOMIC DNA]</scope>
    <source>
        <strain evidence="1 2">1331</strain>
    </source>
</reference>
<dbReference type="Gene3D" id="3.30.70.100">
    <property type="match status" value="1"/>
</dbReference>